<feature type="non-terminal residue" evidence="2">
    <location>
        <position position="155"/>
    </location>
</feature>
<keyword evidence="1" id="KW-0472">Membrane</keyword>
<proteinExistence type="predicted"/>
<evidence type="ECO:0000256" key="1">
    <source>
        <dbReference type="SAM" id="Phobius"/>
    </source>
</evidence>
<sequence>MRTIRQNLFFAFIYNIIGIPIAAVLHRQCSLRAAIGYEIGGVGRPTSGAERKRYLFAVRLSFAALPCVAQTQVQARSYADSPTFNTMNPDLAVDESLATSATLKPALIGGAVLRVNFPGNIQPGQQAMLYVKAASGSVDATVLGRMTIRTYLSTS</sequence>
<feature type="transmembrane region" description="Helical" evidence="1">
    <location>
        <begin position="7"/>
        <end position="25"/>
    </location>
</feature>
<reference evidence="2" key="1">
    <citation type="journal article" date="2019" name="Sci. Rep.">
        <title>Draft genome of Tanacetum cinerariifolium, the natural source of mosquito coil.</title>
        <authorList>
            <person name="Yamashiro T."/>
            <person name="Shiraishi A."/>
            <person name="Satake H."/>
            <person name="Nakayama K."/>
        </authorList>
    </citation>
    <scope>NUCLEOTIDE SEQUENCE</scope>
</reference>
<name>A0A699S9V1_TANCI</name>
<comment type="caution">
    <text evidence="2">The sequence shown here is derived from an EMBL/GenBank/DDBJ whole genome shotgun (WGS) entry which is preliminary data.</text>
</comment>
<accession>A0A699S9V1</accession>
<protein>
    <submittedName>
        <fullName evidence="2">Uncharacterized protein</fullName>
    </submittedName>
</protein>
<evidence type="ECO:0000313" key="2">
    <source>
        <dbReference type="EMBL" id="GFC94080.1"/>
    </source>
</evidence>
<gene>
    <name evidence="2" type="ORF">Tci_866050</name>
</gene>
<dbReference type="EMBL" id="BKCJ011146898">
    <property type="protein sequence ID" value="GFC94080.1"/>
    <property type="molecule type" value="Genomic_DNA"/>
</dbReference>
<keyword evidence="1" id="KW-1133">Transmembrane helix</keyword>
<organism evidence="2">
    <name type="scientific">Tanacetum cinerariifolium</name>
    <name type="common">Dalmatian daisy</name>
    <name type="synonym">Chrysanthemum cinerariifolium</name>
    <dbReference type="NCBI Taxonomy" id="118510"/>
    <lineage>
        <taxon>Eukaryota</taxon>
        <taxon>Viridiplantae</taxon>
        <taxon>Streptophyta</taxon>
        <taxon>Embryophyta</taxon>
        <taxon>Tracheophyta</taxon>
        <taxon>Spermatophyta</taxon>
        <taxon>Magnoliopsida</taxon>
        <taxon>eudicotyledons</taxon>
        <taxon>Gunneridae</taxon>
        <taxon>Pentapetalae</taxon>
        <taxon>asterids</taxon>
        <taxon>campanulids</taxon>
        <taxon>Asterales</taxon>
        <taxon>Asteraceae</taxon>
        <taxon>Asteroideae</taxon>
        <taxon>Anthemideae</taxon>
        <taxon>Anthemidinae</taxon>
        <taxon>Tanacetum</taxon>
    </lineage>
</organism>
<keyword evidence="1" id="KW-0812">Transmembrane</keyword>
<dbReference type="AlphaFoldDB" id="A0A699S9V1"/>